<dbReference type="Proteomes" id="UP000694422">
    <property type="component" value="Unplaced"/>
</dbReference>
<evidence type="ECO:0000256" key="7">
    <source>
        <dbReference type="ARBA" id="ARBA00022737"/>
    </source>
</evidence>
<evidence type="ECO:0000313" key="18">
    <source>
        <dbReference type="Proteomes" id="UP000694422"/>
    </source>
</evidence>
<dbReference type="GO" id="GO:0005794">
    <property type="term" value="C:Golgi apparatus"/>
    <property type="evidence" value="ECO:0007669"/>
    <property type="project" value="UniProtKB-SubCell"/>
</dbReference>
<dbReference type="InterPro" id="IPR045058">
    <property type="entry name" value="GIMA/IAN/Toc"/>
</dbReference>
<dbReference type="PROSITE" id="PS51720">
    <property type="entry name" value="G_AIG1"/>
    <property type="match status" value="3"/>
</dbReference>
<dbReference type="GO" id="GO:0005829">
    <property type="term" value="C:cytosol"/>
    <property type="evidence" value="ECO:0007669"/>
    <property type="project" value="UniProtKB-SubCell"/>
</dbReference>
<dbReference type="AlphaFoldDB" id="A0A8C9UTA5"/>
<keyword evidence="10" id="KW-0333">Golgi apparatus</keyword>
<evidence type="ECO:0000256" key="3">
    <source>
        <dbReference type="ARBA" id="ARBA00004514"/>
    </source>
</evidence>
<evidence type="ECO:0000256" key="5">
    <source>
        <dbReference type="ARBA" id="ARBA00008535"/>
    </source>
</evidence>
<keyword evidence="8" id="KW-0547">Nucleotide-binding</keyword>
<evidence type="ECO:0000256" key="15">
    <source>
        <dbReference type="ARBA" id="ARBA00077278"/>
    </source>
</evidence>
<keyword evidence="7" id="KW-0677">Repeat</keyword>
<evidence type="ECO:0000256" key="6">
    <source>
        <dbReference type="ARBA" id="ARBA00022490"/>
    </source>
</evidence>
<dbReference type="GO" id="GO:0005739">
    <property type="term" value="C:mitochondrion"/>
    <property type="evidence" value="ECO:0007669"/>
    <property type="project" value="UniProtKB-SubCell"/>
</dbReference>
<comment type="subcellular location">
    <subcellularLocation>
        <location evidence="3">Cytoplasm</location>
        <location evidence="3">Cytosol</location>
    </subcellularLocation>
    <subcellularLocation>
        <location evidence="2">Endoplasmic reticulum</location>
    </subcellularLocation>
    <subcellularLocation>
        <location evidence="4">Golgi apparatus</location>
    </subcellularLocation>
    <subcellularLocation>
        <location evidence="1">Mitochondrion</location>
    </subcellularLocation>
</comment>
<comment type="similarity">
    <text evidence="5">Belongs to the TRAFAC class TrmE-Era-EngA-EngB-Septin-like GTPase superfamily. AIG1/Toc34/Toc159-like paraseptin GTPase family. IAN subfamily.</text>
</comment>
<dbReference type="GO" id="GO:0005525">
    <property type="term" value="F:GTP binding"/>
    <property type="evidence" value="ECO:0007669"/>
    <property type="project" value="UniProtKB-KW"/>
</dbReference>
<organism evidence="17 18">
    <name type="scientific">Spermophilus dauricus</name>
    <name type="common">Daurian ground squirrel</name>
    <dbReference type="NCBI Taxonomy" id="99837"/>
    <lineage>
        <taxon>Eukaryota</taxon>
        <taxon>Metazoa</taxon>
        <taxon>Chordata</taxon>
        <taxon>Craniata</taxon>
        <taxon>Vertebrata</taxon>
        <taxon>Euteleostomi</taxon>
        <taxon>Mammalia</taxon>
        <taxon>Eutheria</taxon>
        <taxon>Euarchontoglires</taxon>
        <taxon>Glires</taxon>
        <taxon>Rodentia</taxon>
        <taxon>Sciuromorpha</taxon>
        <taxon>Sciuridae</taxon>
        <taxon>Xerinae</taxon>
        <taxon>Marmotini</taxon>
        <taxon>Spermophilus</taxon>
    </lineage>
</organism>
<dbReference type="CDD" id="cd01852">
    <property type="entry name" value="AIG1"/>
    <property type="match status" value="2"/>
</dbReference>
<dbReference type="PANTHER" id="PTHR10903:SF73">
    <property type="entry name" value="GTPASE IMAP FAMILY MEMBER 8"/>
    <property type="match status" value="1"/>
</dbReference>
<evidence type="ECO:0000256" key="12">
    <source>
        <dbReference type="ARBA" id="ARBA00023134"/>
    </source>
</evidence>
<dbReference type="Ensembl" id="ENSSDAT00000023792.1">
    <property type="protein sequence ID" value="ENSSDAP00000020821.1"/>
    <property type="gene ID" value="ENSSDAG00000018949.1"/>
</dbReference>
<name>A0A8C9UTA5_SPEDA</name>
<proteinExistence type="inferred from homology"/>
<dbReference type="InterPro" id="IPR006703">
    <property type="entry name" value="G_AIG1"/>
</dbReference>
<dbReference type="PANTHER" id="PTHR10903">
    <property type="entry name" value="GTPASE, IMAP FAMILY MEMBER-RELATED"/>
    <property type="match status" value="1"/>
</dbReference>
<reference evidence="17" key="1">
    <citation type="submission" date="2025-08" db="UniProtKB">
        <authorList>
            <consortium name="Ensembl"/>
        </authorList>
    </citation>
    <scope>IDENTIFICATION</scope>
</reference>
<protein>
    <recommendedName>
        <fullName evidence="14">GTPase IMAP family member 8</fullName>
    </recommendedName>
    <alternativeName>
        <fullName evidence="15">Immune-associated nucleotide-binding protein 9</fullName>
    </alternativeName>
</protein>
<evidence type="ECO:0000259" key="16">
    <source>
        <dbReference type="PROSITE" id="PS51720"/>
    </source>
</evidence>
<feature type="domain" description="AIG1-type G" evidence="16">
    <location>
        <begin position="426"/>
        <end position="634"/>
    </location>
</feature>
<keyword evidence="11" id="KW-0496">Mitochondrion</keyword>
<evidence type="ECO:0000256" key="9">
    <source>
        <dbReference type="ARBA" id="ARBA00022824"/>
    </source>
</evidence>
<keyword evidence="6" id="KW-0963">Cytoplasm</keyword>
<keyword evidence="9" id="KW-0256">Endoplasmic reticulum</keyword>
<evidence type="ECO:0000256" key="14">
    <source>
        <dbReference type="ARBA" id="ARBA00073539"/>
    </source>
</evidence>
<evidence type="ECO:0000256" key="11">
    <source>
        <dbReference type="ARBA" id="ARBA00023128"/>
    </source>
</evidence>
<dbReference type="Gene3D" id="3.40.50.300">
    <property type="entry name" value="P-loop containing nucleotide triphosphate hydrolases"/>
    <property type="match status" value="3"/>
</dbReference>
<comment type="function">
    <text evidence="13">Exerts an anti-apoptotic effect in the immune system and is involved in responses to infections.</text>
</comment>
<sequence length="648" mass="72542">SSQQPCEEGMSELRILLVGKRGAGKSAAGNSLLGKRVFETRFREQSVTQSFRSESRTWGERKVCVIDAPDLSSSEASASELRRLTFPGPHAFLLVTPVGSYDEKDIQVLKAIQSHFGEKYIEYTIPLLTRKEDLEDQDLDTFLRNENKPNIDNKALKNIIKNCKGRVCAFNNKETDEAQVAQVKTLLAMANKLRESLRNYGCDCVKEATSQEKDNACGSGERQLQATGPEWDPGMSELRILLVGKRGAGKSAAGNSLLGKRVFETRFREQSVTQSFRSESRTWGERKVCVIDAPDLSSSEASASELRRLTFPGPHAFLLVTPVGSYDEKDIQVLKAIQSHFGEKYIEYTIPLLTRKEDLEDQDLDTFLRNENKPVYDFIQKCGNGYSAFNYRATGEEEWGQVDGLLQKIEKMVQQNGSKPCVFREKETLSIVLVGRSGTGKSATGNTILGKPIFFSQLQAQPVTKACQSGRRTLDGQDIVVVDTPSFSQTPGIEKDPSWLEKEVEHCWSLCEKGTKILVLVFQLGQFTEQDKMAVKDLEAIFGKDVMRYTIVLFTRKEDLGREELEEYVKNIDNKALKNIIKNCKGRVCAFNNKETDEAQVAQVKTLLAMANKLRESLRSNGYPQIDATSLLLSSLLGVHTYACLWVP</sequence>
<evidence type="ECO:0000256" key="1">
    <source>
        <dbReference type="ARBA" id="ARBA00004173"/>
    </source>
</evidence>
<dbReference type="Pfam" id="PF04548">
    <property type="entry name" value="AIG1"/>
    <property type="match status" value="3"/>
</dbReference>
<dbReference type="FunFam" id="3.40.50.300:FF:000536">
    <property type="entry name" value="GTPase IMAP family member 8"/>
    <property type="match status" value="3"/>
</dbReference>
<keyword evidence="12" id="KW-0342">GTP-binding</keyword>
<feature type="domain" description="AIG1-type G" evidence="16">
    <location>
        <begin position="10"/>
        <end position="213"/>
    </location>
</feature>
<dbReference type="InterPro" id="IPR027417">
    <property type="entry name" value="P-loop_NTPase"/>
</dbReference>
<evidence type="ECO:0000256" key="4">
    <source>
        <dbReference type="ARBA" id="ARBA00004555"/>
    </source>
</evidence>
<dbReference type="GO" id="GO:0005783">
    <property type="term" value="C:endoplasmic reticulum"/>
    <property type="evidence" value="ECO:0007669"/>
    <property type="project" value="UniProtKB-SubCell"/>
</dbReference>
<feature type="domain" description="AIG1-type G" evidence="16">
    <location>
        <begin position="235"/>
        <end position="425"/>
    </location>
</feature>
<keyword evidence="18" id="KW-1185">Reference proteome</keyword>
<reference evidence="17" key="2">
    <citation type="submission" date="2025-09" db="UniProtKB">
        <authorList>
            <consortium name="Ensembl"/>
        </authorList>
    </citation>
    <scope>IDENTIFICATION</scope>
</reference>
<evidence type="ECO:0000256" key="10">
    <source>
        <dbReference type="ARBA" id="ARBA00023034"/>
    </source>
</evidence>
<evidence type="ECO:0000256" key="8">
    <source>
        <dbReference type="ARBA" id="ARBA00022741"/>
    </source>
</evidence>
<evidence type="ECO:0000256" key="2">
    <source>
        <dbReference type="ARBA" id="ARBA00004240"/>
    </source>
</evidence>
<accession>A0A8C9UTA5</accession>
<evidence type="ECO:0000256" key="13">
    <source>
        <dbReference type="ARBA" id="ARBA00056809"/>
    </source>
</evidence>
<dbReference type="SUPFAM" id="SSF52540">
    <property type="entry name" value="P-loop containing nucleoside triphosphate hydrolases"/>
    <property type="match status" value="3"/>
</dbReference>
<evidence type="ECO:0000313" key="17">
    <source>
        <dbReference type="Ensembl" id="ENSSDAP00000020821.1"/>
    </source>
</evidence>